<evidence type="ECO:0000313" key="2">
    <source>
        <dbReference type="Proteomes" id="UP000014411"/>
    </source>
</evidence>
<name>S3HDZ5_9HYPH</name>
<dbReference type="EMBL" id="AEYE02000017">
    <property type="protein sequence ID" value="EPE97057.1"/>
    <property type="molecule type" value="Genomic_DNA"/>
</dbReference>
<organism evidence="1 2">
    <name type="scientific">Rhizobium grahamii CCGE 502</name>
    <dbReference type="NCBI Taxonomy" id="990285"/>
    <lineage>
        <taxon>Bacteria</taxon>
        <taxon>Pseudomonadati</taxon>
        <taxon>Pseudomonadota</taxon>
        <taxon>Alphaproteobacteria</taxon>
        <taxon>Hyphomicrobiales</taxon>
        <taxon>Rhizobiaceae</taxon>
        <taxon>Rhizobium/Agrobacterium group</taxon>
        <taxon>Rhizobium</taxon>
    </lineage>
</organism>
<protein>
    <submittedName>
        <fullName evidence="1">Uncharacterized protein</fullName>
    </submittedName>
</protein>
<dbReference type="HOGENOM" id="CLU_2357740_0_0_5"/>
<dbReference type="AlphaFoldDB" id="S3HDZ5"/>
<evidence type="ECO:0000313" key="1">
    <source>
        <dbReference type="EMBL" id="EPE97057.1"/>
    </source>
</evidence>
<dbReference type="RefSeq" id="WP_016555370.1">
    <property type="nucleotide sequence ID" value="NZ_AEYE02000017.1"/>
</dbReference>
<sequence>MNSEGDMRALSVEEREEIFIDIARQLDRTALESMVEGNRKFAMVSKNMADAIFISADELARDDSHTPVHVMKQARELVRQFEAVHPHRMRSHAIH</sequence>
<dbReference type="Proteomes" id="UP000014411">
    <property type="component" value="Unassembled WGS sequence"/>
</dbReference>
<gene>
    <name evidence="1" type="ORF">RGCCGE502_16875</name>
</gene>
<proteinExistence type="predicted"/>
<keyword evidence="2" id="KW-1185">Reference proteome</keyword>
<accession>S3HDZ5</accession>
<dbReference type="eggNOG" id="ENOG5030YT0">
    <property type="taxonomic scope" value="Bacteria"/>
</dbReference>
<comment type="caution">
    <text evidence="1">The sequence shown here is derived from an EMBL/GenBank/DDBJ whole genome shotgun (WGS) entry which is preliminary data.</text>
</comment>
<reference evidence="1 2" key="1">
    <citation type="journal article" date="2012" name="J. Bacteriol.">
        <title>Genome sequence of Rhizobium grahamii CCGE502, a broad-host-range symbiont with low nodulation competitiveness in Phaseolus vulgaris.</title>
        <authorList>
            <person name="Althabegoiti M.J."/>
            <person name="Lozano L."/>
            <person name="Torres-Tejerizo G."/>
            <person name="Ormeno-Orrillo E."/>
            <person name="Rogel M.A."/>
            <person name="Gonzalez V."/>
            <person name="Martinez-Romero E."/>
        </authorList>
    </citation>
    <scope>NUCLEOTIDE SEQUENCE [LARGE SCALE GENOMIC DNA]</scope>
    <source>
        <strain evidence="1 2">CCGE 502</strain>
    </source>
</reference>